<organism evidence="1 2">
    <name type="scientific">Lepraria neglecta</name>
    <dbReference type="NCBI Taxonomy" id="209136"/>
    <lineage>
        <taxon>Eukaryota</taxon>
        <taxon>Fungi</taxon>
        <taxon>Dikarya</taxon>
        <taxon>Ascomycota</taxon>
        <taxon>Pezizomycotina</taxon>
        <taxon>Lecanoromycetes</taxon>
        <taxon>OSLEUM clade</taxon>
        <taxon>Lecanoromycetidae</taxon>
        <taxon>Lecanorales</taxon>
        <taxon>Lecanorineae</taxon>
        <taxon>Stereocaulaceae</taxon>
        <taxon>Lepraria</taxon>
    </lineage>
</organism>
<gene>
    <name evidence="1" type="ORF">OEA41_001366</name>
</gene>
<keyword evidence="2" id="KW-1185">Reference proteome</keyword>
<sequence length="443" mass="49200">MVGSPTGDVAFGAAQPSMVIQFPKSELLWHSTSAAYLMNASGEELLRIKQEKASSISEITAERRISIQGYGMRMLEELHLQLTKAAIIDTGRYAGGLALICAEHMYDQTRGPNTRRSIVQKHIYLARSLKLILGREIYDKGQISTFQSALRGTPSKEMRPPDSVTDAGKPIAAHEWKRLFSIASHLALVMLAFSAVGNLEVCEDLVLTELSKAPKTSSLGVHILQWDGHSPLLVNSTQWYEIVAVMISDRRSSTQTHEAFLFSNWSWSVFIDCLGISGECEPFSVEPGRIWVQRGVPGELGVEFAHFMIAHRNDAFVISRRYRIEHSENFPDSVGFGLMSKARWEAYTVDDCDHTGLSEQLIPMGVGTATFKGLQWKNNSNIAPPERVSIALAYRNDHARWLAIIGGFKSEPYRQTVIRGPGTCISCFVKQACQIEGTLILVI</sequence>
<accession>A0AAE0DLD5</accession>
<dbReference type="EMBL" id="JASNWA010000006">
    <property type="protein sequence ID" value="KAK3174122.1"/>
    <property type="molecule type" value="Genomic_DNA"/>
</dbReference>
<dbReference type="AlphaFoldDB" id="A0AAE0DLD5"/>
<name>A0AAE0DLD5_9LECA</name>
<evidence type="ECO:0000313" key="1">
    <source>
        <dbReference type="EMBL" id="KAK3174122.1"/>
    </source>
</evidence>
<comment type="caution">
    <text evidence="1">The sequence shown here is derived from an EMBL/GenBank/DDBJ whole genome shotgun (WGS) entry which is preliminary data.</text>
</comment>
<proteinExistence type="predicted"/>
<reference evidence="1" key="1">
    <citation type="submission" date="2022-11" db="EMBL/GenBank/DDBJ databases">
        <title>Chromosomal genome sequence assembly and mating type (MAT) locus characterization of the leprose asexual lichenized fungus Lepraria neglecta (Nyl.) Erichsen.</title>
        <authorList>
            <person name="Allen J.L."/>
            <person name="Pfeffer B."/>
        </authorList>
    </citation>
    <scope>NUCLEOTIDE SEQUENCE</scope>
    <source>
        <strain evidence="1">Allen 5258</strain>
    </source>
</reference>
<evidence type="ECO:0000313" key="2">
    <source>
        <dbReference type="Proteomes" id="UP001276659"/>
    </source>
</evidence>
<dbReference type="Proteomes" id="UP001276659">
    <property type="component" value="Unassembled WGS sequence"/>
</dbReference>
<protein>
    <submittedName>
        <fullName evidence="1">Uncharacterized protein</fullName>
    </submittedName>
</protein>